<dbReference type="Proteomes" id="UP001320119">
    <property type="component" value="Chromosome"/>
</dbReference>
<dbReference type="SMART" id="SM00903">
    <property type="entry name" value="Flavin_Reduct"/>
    <property type="match status" value="1"/>
</dbReference>
<dbReference type="PANTHER" id="PTHR33798:SF5">
    <property type="entry name" value="FLAVIN REDUCTASE LIKE DOMAIN-CONTAINING PROTEIN"/>
    <property type="match status" value="1"/>
</dbReference>
<dbReference type="SUPFAM" id="SSF50475">
    <property type="entry name" value="FMN-binding split barrel"/>
    <property type="match status" value="1"/>
</dbReference>
<dbReference type="AlphaFoldDB" id="A0AAN2BL60"/>
<keyword evidence="2" id="KW-0285">Flavoprotein</keyword>
<keyword evidence="3" id="KW-0288">FMN</keyword>
<comment type="similarity">
    <text evidence="4">Belongs to the flavoredoxin family.</text>
</comment>
<evidence type="ECO:0000313" key="7">
    <source>
        <dbReference type="Proteomes" id="UP001320119"/>
    </source>
</evidence>
<sequence>MYINFDALTPSQRYFAMVQSIVPRPIAWVLTSNAPNGEAQPSYNLAPFSFFTAVCSDPPLLMFSAGKKATGDEAGQVKDTCRNIQEHKQFVLHIASTDMLDAVNDSAATLNHGISEVEALGLKTVAFEGSELPRLANCAIAIACSLYRIDEIGNTPQAVIYGQINTLYVDDAIITPSEQRLIIDGKKLDPLARLGGNYYGNVGDLLIADRPK</sequence>
<reference evidence="6 7" key="1">
    <citation type="journal article" date="2022" name="IScience">
        <title>An ultrasensitive nanofiber-based assay for enzymatic hydrolysis and deep-sea microbial degradation of cellulose.</title>
        <authorList>
            <person name="Tsudome M."/>
            <person name="Tachioka M."/>
            <person name="Miyazaki M."/>
            <person name="Uchimura K."/>
            <person name="Tsuda M."/>
            <person name="Takaki Y."/>
            <person name="Deguchi S."/>
        </authorList>
    </citation>
    <scope>NUCLEOTIDE SEQUENCE [LARGE SCALE GENOMIC DNA]</scope>
    <source>
        <strain evidence="6 7">GE09</strain>
    </source>
</reference>
<evidence type="ECO:0000259" key="5">
    <source>
        <dbReference type="SMART" id="SM00903"/>
    </source>
</evidence>
<evidence type="ECO:0000256" key="1">
    <source>
        <dbReference type="ARBA" id="ARBA00001917"/>
    </source>
</evidence>
<dbReference type="GO" id="GO:0010181">
    <property type="term" value="F:FMN binding"/>
    <property type="evidence" value="ECO:0007669"/>
    <property type="project" value="InterPro"/>
</dbReference>
<evidence type="ECO:0000256" key="4">
    <source>
        <dbReference type="ARBA" id="ARBA00038054"/>
    </source>
</evidence>
<dbReference type="PANTHER" id="PTHR33798">
    <property type="entry name" value="FLAVOPROTEIN OXYGENASE"/>
    <property type="match status" value="1"/>
</dbReference>
<protein>
    <recommendedName>
        <fullName evidence="5">Flavin reductase like domain-containing protein</fullName>
    </recommendedName>
</protein>
<comment type="cofactor">
    <cofactor evidence="1">
        <name>FMN</name>
        <dbReference type="ChEBI" id="CHEBI:58210"/>
    </cofactor>
</comment>
<dbReference type="Pfam" id="PF01613">
    <property type="entry name" value="Flavin_Reduct"/>
    <property type="match status" value="1"/>
</dbReference>
<dbReference type="KEGG" id="marq:MARGE09_P2932"/>
<evidence type="ECO:0000256" key="3">
    <source>
        <dbReference type="ARBA" id="ARBA00022643"/>
    </source>
</evidence>
<dbReference type="InterPro" id="IPR012349">
    <property type="entry name" value="Split_barrel_FMN-bd"/>
</dbReference>
<gene>
    <name evidence="6" type="ORF">MARGE09_P2932</name>
</gene>
<keyword evidence="7" id="KW-1185">Reference proteome</keyword>
<organism evidence="6 7">
    <name type="scientific">Marinagarivorans cellulosilyticus</name>
    <dbReference type="NCBI Taxonomy" id="2721545"/>
    <lineage>
        <taxon>Bacteria</taxon>
        <taxon>Pseudomonadati</taxon>
        <taxon>Pseudomonadota</taxon>
        <taxon>Gammaproteobacteria</taxon>
        <taxon>Cellvibrionales</taxon>
        <taxon>Cellvibrionaceae</taxon>
        <taxon>Marinagarivorans</taxon>
    </lineage>
</organism>
<dbReference type="Gene3D" id="2.30.110.10">
    <property type="entry name" value="Electron Transport, Fmn-binding Protein, Chain A"/>
    <property type="match status" value="1"/>
</dbReference>
<evidence type="ECO:0000256" key="2">
    <source>
        <dbReference type="ARBA" id="ARBA00022630"/>
    </source>
</evidence>
<feature type="domain" description="Flavin reductase like" evidence="5">
    <location>
        <begin position="19"/>
        <end position="175"/>
    </location>
</feature>
<dbReference type="GO" id="GO:0016646">
    <property type="term" value="F:oxidoreductase activity, acting on the CH-NH group of donors, NAD or NADP as acceptor"/>
    <property type="evidence" value="ECO:0007669"/>
    <property type="project" value="UniProtKB-ARBA"/>
</dbReference>
<dbReference type="EMBL" id="AP023086">
    <property type="protein sequence ID" value="BCD98731.1"/>
    <property type="molecule type" value="Genomic_DNA"/>
</dbReference>
<dbReference type="InterPro" id="IPR002563">
    <property type="entry name" value="Flavin_Rdtase-like_dom"/>
</dbReference>
<accession>A0AAN2BL60</accession>
<proteinExistence type="inferred from homology"/>
<name>A0AAN2BL60_9GAMM</name>
<dbReference type="RefSeq" id="WP_236983266.1">
    <property type="nucleotide sequence ID" value="NZ_AP023086.1"/>
</dbReference>
<evidence type="ECO:0000313" key="6">
    <source>
        <dbReference type="EMBL" id="BCD98731.1"/>
    </source>
</evidence>